<accession>A0AAW5QU01</accession>
<dbReference type="AlphaFoldDB" id="A0AAW5QU01"/>
<gene>
    <name evidence="1" type="ORF">MUB46_00900</name>
</gene>
<dbReference type="Gene3D" id="3.30.70.100">
    <property type="match status" value="1"/>
</dbReference>
<comment type="caution">
    <text evidence="1">The sequence shown here is derived from an EMBL/GenBank/DDBJ whole genome shotgun (WGS) entry which is preliminary data.</text>
</comment>
<dbReference type="SUPFAM" id="SSF54909">
    <property type="entry name" value="Dimeric alpha+beta barrel"/>
    <property type="match status" value="1"/>
</dbReference>
<sequence length="105" mass="11709">MIVEMVSFEAPEGMSNDDIVADARGVVAHWQANPDLVRKHFVRAADGKLAGIYVWPNKEAARKAHDAAWIARFKDRTGTEPTFAYFDLFMVIDNEAGTVSEFPLP</sequence>
<name>A0AAW5QU01_9HYPH</name>
<proteinExistence type="predicted"/>
<evidence type="ECO:0000313" key="2">
    <source>
        <dbReference type="Proteomes" id="UP001320898"/>
    </source>
</evidence>
<evidence type="ECO:0000313" key="1">
    <source>
        <dbReference type="EMBL" id="MCT8970407.1"/>
    </source>
</evidence>
<dbReference type="RefSeq" id="WP_261613974.1">
    <property type="nucleotide sequence ID" value="NZ_JALIDZ010000001.1"/>
</dbReference>
<dbReference type="InterPro" id="IPR011008">
    <property type="entry name" value="Dimeric_a/b-barrel"/>
</dbReference>
<protein>
    <recommendedName>
        <fullName evidence="3">Monooxygenase</fullName>
    </recommendedName>
</protein>
<reference evidence="1 2" key="1">
    <citation type="submission" date="2022-04" db="EMBL/GenBank/DDBJ databases">
        <authorList>
            <person name="Ye Y.-Q."/>
            <person name="Du Z.-J."/>
        </authorList>
    </citation>
    <scope>NUCLEOTIDE SEQUENCE [LARGE SCALE GENOMIC DNA]</scope>
    <source>
        <strain evidence="1 2">A6E488</strain>
    </source>
</reference>
<organism evidence="1 2">
    <name type="scientific">Microbaculum marinisediminis</name>
    <dbReference type="NCBI Taxonomy" id="2931392"/>
    <lineage>
        <taxon>Bacteria</taxon>
        <taxon>Pseudomonadati</taxon>
        <taxon>Pseudomonadota</taxon>
        <taxon>Alphaproteobacteria</taxon>
        <taxon>Hyphomicrobiales</taxon>
        <taxon>Tepidamorphaceae</taxon>
        <taxon>Microbaculum</taxon>
    </lineage>
</organism>
<dbReference type="Proteomes" id="UP001320898">
    <property type="component" value="Unassembled WGS sequence"/>
</dbReference>
<evidence type="ECO:0008006" key="3">
    <source>
        <dbReference type="Google" id="ProtNLM"/>
    </source>
</evidence>
<keyword evidence="2" id="KW-1185">Reference proteome</keyword>
<dbReference type="EMBL" id="JALIDZ010000001">
    <property type="protein sequence ID" value="MCT8970407.1"/>
    <property type="molecule type" value="Genomic_DNA"/>
</dbReference>